<sequence>MSEERLGPGRAERRLAAGCAAGMAIAAAGTWVRYALEGTLRIDTHTLPFVLASATSGVGLILAGACALRLAPRAGRLSWRALAGAAVAVQALALGALALTSSDLFGYLCYGGLARAGMSPYAAPPDALAPSPLLGPAQWTHDYPSPYGPLLHLVARGAAAAGERLGSPLWGAVFSFKAMMLAALLAALALAKRHLRARPDEEAKEIFAALALGPLLAWELPGQGHNDALLFLSVTTFLVAASRGRERLAAAALALGTAVKFSVAPLLGLYLVLAGRRSILRAAGLGLVVIAVLGAAYATDPQAAASLRGIFITVGGGVPRHAHSLVDLGCLVLDGLGHPEASRVWFRVLSLASAVGCLGLLARAAWRARDLDGLARGYLLFLFALFLTTPWFQPWYVSWALPLLLVERDPAWRRLLAAFAVVTVVQWAAPLDPVTTVLGDAWLAVKLAQLLRRGEPEGTALPQTA</sequence>
<dbReference type="EMBL" id="AP025592">
    <property type="protein sequence ID" value="BDG10853.1"/>
    <property type="molecule type" value="Genomic_DNA"/>
</dbReference>
<feature type="transmembrane region" description="Helical" evidence="1">
    <location>
        <begin position="344"/>
        <end position="366"/>
    </location>
</feature>
<gene>
    <name evidence="2" type="ORF">AMPC_39660</name>
</gene>
<feature type="transmembrane region" description="Helical" evidence="1">
    <location>
        <begin position="378"/>
        <end position="396"/>
    </location>
</feature>
<reference evidence="3" key="1">
    <citation type="journal article" date="2022" name="Int. J. Syst. Evol. Microbiol.">
        <title>Anaeromyxobacter oryzae sp. nov., Anaeromyxobacter diazotrophicus sp. nov. and Anaeromyxobacter paludicola sp. nov., isolated from paddy soils.</title>
        <authorList>
            <person name="Itoh H."/>
            <person name="Xu Z."/>
            <person name="Mise K."/>
            <person name="Masuda Y."/>
            <person name="Ushijima N."/>
            <person name="Hayakawa C."/>
            <person name="Shiratori Y."/>
            <person name="Senoo K."/>
        </authorList>
    </citation>
    <scope>NUCLEOTIDE SEQUENCE [LARGE SCALE GENOMIC DNA]</scope>
    <source>
        <strain evidence="3">Red630</strain>
    </source>
</reference>
<accession>A0ABN6NC63</accession>
<evidence type="ECO:0000256" key="1">
    <source>
        <dbReference type="SAM" id="Phobius"/>
    </source>
</evidence>
<feature type="transmembrane region" description="Helical" evidence="1">
    <location>
        <begin position="48"/>
        <end position="70"/>
    </location>
</feature>
<evidence type="ECO:0000313" key="2">
    <source>
        <dbReference type="EMBL" id="BDG10853.1"/>
    </source>
</evidence>
<organism evidence="2 3">
    <name type="scientific">Anaeromyxobacter paludicola</name>
    <dbReference type="NCBI Taxonomy" id="2918171"/>
    <lineage>
        <taxon>Bacteria</taxon>
        <taxon>Pseudomonadati</taxon>
        <taxon>Myxococcota</taxon>
        <taxon>Myxococcia</taxon>
        <taxon>Myxococcales</taxon>
        <taxon>Cystobacterineae</taxon>
        <taxon>Anaeromyxobacteraceae</taxon>
        <taxon>Anaeromyxobacter</taxon>
    </lineage>
</organism>
<dbReference type="Pfam" id="PF26314">
    <property type="entry name" value="MptA_B_family"/>
    <property type="match status" value="1"/>
</dbReference>
<feature type="transmembrane region" description="Helical" evidence="1">
    <location>
        <begin position="15"/>
        <end position="36"/>
    </location>
</feature>
<evidence type="ECO:0000313" key="3">
    <source>
        <dbReference type="Proteomes" id="UP001162734"/>
    </source>
</evidence>
<feature type="transmembrane region" description="Helical" evidence="1">
    <location>
        <begin position="248"/>
        <end position="272"/>
    </location>
</feature>
<keyword evidence="1" id="KW-0812">Transmembrane</keyword>
<evidence type="ECO:0008006" key="4">
    <source>
        <dbReference type="Google" id="ProtNLM"/>
    </source>
</evidence>
<dbReference type="RefSeq" id="WP_248343443.1">
    <property type="nucleotide sequence ID" value="NZ_AP025592.1"/>
</dbReference>
<feature type="transmembrane region" description="Helical" evidence="1">
    <location>
        <begin position="169"/>
        <end position="191"/>
    </location>
</feature>
<keyword evidence="3" id="KW-1185">Reference proteome</keyword>
<dbReference type="Proteomes" id="UP001162734">
    <property type="component" value="Chromosome"/>
</dbReference>
<keyword evidence="1" id="KW-0472">Membrane</keyword>
<protein>
    <recommendedName>
        <fullName evidence="4">DUF2029 domain-containing protein</fullName>
    </recommendedName>
</protein>
<name>A0ABN6NC63_9BACT</name>
<feature type="transmembrane region" description="Helical" evidence="1">
    <location>
        <begin position="279"/>
        <end position="298"/>
    </location>
</feature>
<keyword evidence="1" id="KW-1133">Transmembrane helix</keyword>
<feature type="transmembrane region" description="Helical" evidence="1">
    <location>
        <begin position="77"/>
        <end position="98"/>
    </location>
</feature>
<proteinExistence type="predicted"/>